<evidence type="ECO:0000313" key="2">
    <source>
        <dbReference type="EMBL" id="QKD85116.1"/>
    </source>
</evidence>
<dbReference type="PIRSF" id="PIRSF016753">
    <property type="entry name" value="P_lipid/glycerol_ac_tran_prd"/>
    <property type="match status" value="1"/>
</dbReference>
<reference evidence="2 3" key="1">
    <citation type="submission" date="2020-05" db="EMBL/GenBank/DDBJ databases">
        <title>Complete genome sequence of of a novel Thermoleptolyngbya strain isolated from hot springs of Ganzi, Sichuan China.</title>
        <authorList>
            <person name="Tang J."/>
            <person name="Daroch M."/>
            <person name="Li L."/>
            <person name="Waleron K."/>
            <person name="Waleron M."/>
            <person name="Waleron M."/>
        </authorList>
    </citation>
    <scope>NUCLEOTIDE SEQUENCE [LARGE SCALE GENOMIC DNA]</scope>
    <source>
        <strain evidence="2 3">PKUAC-SCTA183</strain>
    </source>
</reference>
<gene>
    <name evidence="2" type="ORF">HPC62_21580</name>
</gene>
<protein>
    <submittedName>
        <fullName evidence="2">Glycerol acyltransferase</fullName>
    </submittedName>
</protein>
<keyword evidence="3" id="KW-1185">Reference proteome</keyword>
<dbReference type="InterPro" id="IPR016676">
    <property type="entry name" value="P_lipid/glycerol_AcTrfase_prd"/>
</dbReference>
<dbReference type="GO" id="GO:0016020">
    <property type="term" value="C:membrane"/>
    <property type="evidence" value="ECO:0007669"/>
    <property type="project" value="TreeGrafter"/>
</dbReference>
<keyword evidence="2" id="KW-0808">Transferase</keyword>
<sequence>MPPSSPGWCLSRRDPGFIRACLPWWEWAYHHYFRVQTAGWEHIPASGQVLIVGAHNGGFAAPDMFMMMLDWFRRFGVERPAYGLMDANAWKLHPSLSESAAKLGAVVAHPKMAIAALDQGASVLVYPGGVRDLFRPHHLRDRICLFNNQAFVKLALRYELPIIPVISHGAHDTLIVLGDAYPLVEQLHRWGLFPWINGVNPGVFPVYLGLPWGVGLGPLPNLPLPMTIHTRVCKPVWFPRYGAEAAGDRAYVNACYEQVQRHMQRSLDYLIAEVA</sequence>
<name>A0A6M8BKR9_9CYAN</name>
<dbReference type="EMBL" id="CP053661">
    <property type="protein sequence ID" value="QKD85116.1"/>
    <property type="molecule type" value="Genomic_DNA"/>
</dbReference>
<evidence type="ECO:0000259" key="1">
    <source>
        <dbReference type="Pfam" id="PF01553"/>
    </source>
</evidence>
<dbReference type="SUPFAM" id="SSF69593">
    <property type="entry name" value="Glycerol-3-phosphate (1)-acyltransferase"/>
    <property type="match status" value="1"/>
</dbReference>
<dbReference type="KEGG" id="theu:HPC62_21580"/>
<dbReference type="GO" id="GO:0016746">
    <property type="term" value="F:acyltransferase activity"/>
    <property type="evidence" value="ECO:0007669"/>
    <property type="project" value="UniProtKB-KW"/>
</dbReference>
<proteinExistence type="predicted"/>
<organism evidence="2 3">
    <name type="scientific">Thermoleptolyngbya sichuanensis A183</name>
    <dbReference type="NCBI Taxonomy" id="2737172"/>
    <lineage>
        <taxon>Bacteria</taxon>
        <taxon>Bacillati</taxon>
        <taxon>Cyanobacteriota</taxon>
        <taxon>Cyanophyceae</taxon>
        <taxon>Oculatellales</taxon>
        <taxon>Oculatellaceae</taxon>
        <taxon>Thermoleptolyngbya</taxon>
        <taxon>Thermoleptolyngbya sichuanensis</taxon>
    </lineage>
</organism>
<accession>A0A6M8BKR9</accession>
<dbReference type="PANTHER" id="PTHR22753:SF14">
    <property type="entry name" value="MONOACYLGLYCEROL_DIACYLGLYCEROL O-ACYLTRANSFERASE"/>
    <property type="match status" value="1"/>
</dbReference>
<feature type="domain" description="Phospholipid/glycerol acyltransferase" evidence="1">
    <location>
        <begin position="35"/>
        <end position="166"/>
    </location>
</feature>
<dbReference type="AlphaFoldDB" id="A0A6M8BKR9"/>
<dbReference type="Pfam" id="PF01553">
    <property type="entry name" value="Acyltransferase"/>
    <property type="match status" value="1"/>
</dbReference>
<dbReference type="InterPro" id="IPR002123">
    <property type="entry name" value="Plipid/glycerol_acylTrfase"/>
</dbReference>
<dbReference type="Proteomes" id="UP000505210">
    <property type="component" value="Chromosome"/>
</dbReference>
<keyword evidence="2" id="KW-0012">Acyltransferase</keyword>
<dbReference type="PANTHER" id="PTHR22753">
    <property type="entry name" value="TRANSMEMBRANE PROTEIN 68"/>
    <property type="match status" value="1"/>
</dbReference>
<evidence type="ECO:0000313" key="3">
    <source>
        <dbReference type="Proteomes" id="UP000505210"/>
    </source>
</evidence>